<accession>Q6AMN4</accession>
<dbReference type="InterPro" id="IPR007569">
    <property type="entry name" value="DUF559"/>
</dbReference>
<evidence type="ECO:0000313" key="2">
    <source>
        <dbReference type="EMBL" id="CAG36391.1"/>
    </source>
</evidence>
<dbReference type="PANTHER" id="PTHR38590:SF1">
    <property type="entry name" value="BLL0828 PROTEIN"/>
    <property type="match status" value="1"/>
</dbReference>
<protein>
    <recommendedName>
        <fullName evidence="1">DUF559 domain-containing protein</fullName>
    </recommendedName>
</protein>
<dbReference type="AlphaFoldDB" id="Q6AMN4"/>
<organism evidence="2 3">
    <name type="scientific">Desulfotalea psychrophila (strain LSv54 / DSM 12343)</name>
    <dbReference type="NCBI Taxonomy" id="177439"/>
    <lineage>
        <taxon>Bacteria</taxon>
        <taxon>Pseudomonadati</taxon>
        <taxon>Thermodesulfobacteriota</taxon>
        <taxon>Desulfobulbia</taxon>
        <taxon>Desulfobulbales</taxon>
        <taxon>Desulfocapsaceae</taxon>
        <taxon>Desulfotalea</taxon>
    </lineage>
</organism>
<dbReference type="Proteomes" id="UP000000602">
    <property type="component" value="Chromosome"/>
</dbReference>
<dbReference type="eggNOG" id="COG2852">
    <property type="taxonomic scope" value="Bacteria"/>
</dbReference>
<feature type="domain" description="DUF559" evidence="1">
    <location>
        <begin position="27"/>
        <end position="80"/>
    </location>
</feature>
<dbReference type="EMBL" id="CR522870">
    <property type="protein sequence ID" value="CAG36391.1"/>
    <property type="molecule type" value="Genomic_DNA"/>
</dbReference>
<dbReference type="PANTHER" id="PTHR38590">
    <property type="entry name" value="BLL0828 PROTEIN"/>
    <property type="match status" value="1"/>
</dbReference>
<name>Q6AMN4_DESPS</name>
<dbReference type="HOGENOM" id="CLU_2522185_0_0_7"/>
<dbReference type="KEGG" id="dps:DP1662"/>
<evidence type="ECO:0000259" key="1">
    <source>
        <dbReference type="Pfam" id="PF04480"/>
    </source>
</evidence>
<dbReference type="InterPro" id="IPR047216">
    <property type="entry name" value="Endonuclease_DUF559_bact"/>
</dbReference>
<sequence length="84" mass="9504">MAAAPQQAVGGEVSSPAGHWPIYYEISPEQKLVIELDGDSHWTEEAQDYDRQRDSAMRAVGLRVLRLSNHDVMHNIEGVLFWVK</sequence>
<keyword evidence="3" id="KW-1185">Reference proteome</keyword>
<evidence type="ECO:0000313" key="3">
    <source>
        <dbReference type="Proteomes" id="UP000000602"/>
    </source>
</evidence>
<dbReference type="Gene3D" id="3.40.960.10">
    <property type="entry name" value="VSR Endonuclease"/>
    <property type="match status" value="1"/>
</dbReference>
<proteinExistence type="predicted"/>
<gene>
    <name evidence="2" type="ordered locus">DP1662</name>
</gene>
<dbReference type="Pfam" id="PF04480">
    <property type="entry name" value="DUF559"/>
    <property type="match status" value="1"/>
</dbReference>
<reference evidence="3" key="1">
    <citation type="journal article" date="2004" name="Environ. Microbiol.">
        <title>The genome of Desulfotalea psychrophila, a sulfate-reducing bacterium from permanently cold Arctic sediments.</title>
        <authorList>
            <person name="Rabus R."/>
            <person name="Ruepp A."/>
            <person name="Frickey T."/>
            <person name="Rattei T."/>
            <person name="Fartmann B."/>
            <person name="Stark M."/>
            <person name="Bauer M."/>
            <person name="Zibat A."/>
            <person name="Lombardot T."/>
            <person name="Becker I."/>
            <person name="Amann J."/>
            <person name="Gellner K."/>
            <person name="Teeling H."/>
            <person name="Leuschner W.D."/>
            <person name="Gloeckner F.-O."/>
            <person name="Lupas A.N."/>
            <person name="Amann R."/>
            <person name="Klenk H.-P."/>
        </authorList>
    </citation>
    <scope>NUCLEOTIDE SEQUENCE [LARGE SCALE GENOMIC DNA]</scope>
    <source>
        <strain evidence="3">DSM 12343 / LSv54</strain>
    </source>
</reference>